<keyword evidence="2" id="KW-1185">Reference proteome</keyword>
<reference evidence="1 2" key="1">
    <citation type="submission" date="2018-10" db="EMBL/GenBank/DDBJ databases">
        <title>Robbsia sp. DHC34, isolated from soil.</title>
        <authorList>
            <person name="Gao Z.-H."/>
            <person name="Qiu L.-H."/>
        </authorList>
    </citation>
    <scope>NUCLEOTIDE SEQUENCE [LARGE SCALE GENOMIC DNA]</scope>
    <source>
        <strain evidence="1 2">DHC34</strain>
    </source>
</reference>
<protein>
    <submittedName>
        <fullName evidence="1">Uncharacterized protein</fullName>
    </submittedName>
</protein>
<dbReference type="AlphaFoldDB" id="A0A494XV76"/>
<name>A0A494XV76_9BURK</name>
<dbReference type="EMBL" id="RBZU01000005">
    <property type="protein sequence ID" value="RKP54521.1"/>
    <property type="molecule type" value="Genomic_DNA"/>
</dbReference>
<sequence>MQADAKILKLVVTLNRLTSLGTLKWAVAEPPWRLTTGADVTVPLYLEVHHKGQRYALYQERRRRYDGDRDQFYGVEDLVLVVIDLDGHVLLEVREPYSALDDLFKRARAGLVDLDSILNDLGDPDGE</sequence>
<accession>A0A494XV76</accession>
<dbReference type="RefSeq" id="WP_121086975.1">
    <property type="nucleotide sequence ID" value="NZ_RBZU01000005.1"/>
</dbReference>
<evidence type="ECO:0000313" key="1">
    <source>
        <dbReference type="EMBL" id="RKP54521.1"/>
    </source>
</evidence>
<organism evidence="1 2">
    <name type="scientific">Pararobbsia silviterrae</name>
    <dbReference type="NCBI Taxonomy" id="1792498"/>
    <lineage>
        <taxon>Bacteria</taxon>
        <taxon>Pseudomonadati</taxon>
        <taxon>Pseudomonadota</taxon>
        <taxon>Betaproteobacteria</taxon>
        <taxon>Burkholderiales</taxon>
        <taxon>Burkholderiaceae</taxon>
        <taxon>Pararobbsia</taxon>
    </lineage>
</organism>
<evidence type="ECO:0000313" key="2">
    <source>
        <dbReference type="Proteomes" id="UP000270342"/>
    </source>
</evidence>
<gene>
    <name evidence="1" type="ORF">D7S86_12595</name>
</gene>
<comment type="caution">
    <text evidence="1">The sequence shown here is derived from an EMBL/GenBank/DDBJ whole genome shotgun (WGS) entry which is preliminary data.</text>
</comment>
<proteinExistence type="predicted"/>
<dbReference type="Proteomes" id="UP000270342">
    <property type="component" value="Unassembled WGS sequence"/>
</dbReference>